<dbReference type="EMBL" id="FUFT01000005">
    <property type="protein sequence ID" value="SJL84404.1"/>
    <property type="molecule type" value="Genomic_DNA"/>
</dbReference>
<protein>
    <recommendedName>
        <fullName evidence="3">Tetratricopeptide repeat protein</fullName>
    </recommendedName>
</protein>
<keyword evidence="2" id="KW-1185">Reference proteome</keyword>
<dbReference type="OrthoDB" id="5903759at2"/>
<dbReference type="InterPro" id="IPR011990">
    <property type="entry name" value="TPR-like_helical_dom_sf"/>
</dbReference>
<evidence type="ECO:0000313" key="2">
    <source>
        <dbReference type="Proteomes" id="UP000189475"/>
    </source>
</evidence>
<sequence>MTNHCGLNEKTIQELEHELLTGTADGCKKIEYLLSQDSTADEPIFRLQLTVLAAKLQLDNEQLSKSLKYIRSAYRLQQTLDTDDYLAEILHLHAYIFWKQAKYYSALQFWTRALELSAWSDSTDIQIQALIGLGNVWRATESYHLAKATHQLAVRIANHTRQAKLEIRSRILLSWDLHLLKQYPSMLTELEGAEDLLHHNPDNTLKAQICDFRAAALLELDRIEDAHRATTMAQTLAETHGFDEMHILALLNKAKIDVRRTMPERALEWLNQAESIATTNHNHELLTRIYAQQSAISESLTYYQDAFIAYQRFRHHSLARQREKTLQLGSDKARKSKNLLEQKARKIINRLRSQYEFNPGKQFPNLVSETLWWERLVELKTQLKASNYSIIMIHHNSPQHIDICTEITHSLSAPGDYLARLDTTHLGWLINSKDSLASQLYDTFQQMITMYPWERRGLVKDLPKVSLHNILMFPFTLEQLEIEESSIIG</sequence>
<dbReference type="RefSeq" id="WP_077314773.1">
    <property type="nucleotide sequence ID" value="NZ_AP024888.1"/>
</dbReference>
<dbReference type="AlphaFoldDB" id="A0A1R4B656"/>
<dbReference type="Proteomes" id="UP000189475">
    <property type="component" value="Unassembled WGS sequence"/>
</dbReference>
<proteinExistence type="predicted"/>
<accession>A0A1R4B656</accession>
<evidence type="ECO:0008006" key="3">
    <source>
        <dbReference type="Google" id="ProtNLM"/>
    </source>
</evidence>
<dbReference type="Gene3D" id="1.25.40.10">
    <property type="entry name" value="Tetratricopeptide repeat domain"/>
    <property type="match status" value="1"/>
</dbReference>
<evidence type="ECO:0000313" key="1">
    <source>
        <dbReference type="EMBL" id="SJL84404.1"/>
    </source>
</evidence>
<dbReference type="STRING" id="1918946.VPAL9027_02388"/>
<gene>
    <name evidence="1" type="ORF">VPAL9027_02388</name>
</gene>
<name>A0A1R4B656_9VIBR</name>
<reference evidence="1 2" key="1">
    <citation type="submission" date="2017-02" db="EMBL/GenBank/DDBJ databases">
        <authorList>
            <person name="Peterson S.W."/>
        </authorList>
    </citation>
    <scope>NUCLEOTIDE SEQUENCE [LARGE SCALE GENOMIC DNA]</scope>
    <source>
        <strain evidence="1 2">CECT 9027</strain>
    </source>
</reference>
<organism evidence="1 2">
    <name type="scientific">Vibrio palustris</name>
    <dbReference type="NCBI Taxonomy" id="1918946"/>
    <lineage>
        <taxon>Bacteria</taxon>
        <taxon>Pseudomonadati</taxon>
        <taxon>Pseudomonadota</taxon>
        <taxon>Gammaproteobacteria</taxon>
        <taxon>Vibrionales</taxon>
        <taxon>Vibrionaceae</taxon>
        <taxon>Vibrio</taxon>
    </lineage>
</organism>
<dbReference type="SUPFAM" id="SSF48452">
    <property type="entry name" value="TPR-like"/>
    <property type="match status" value="1"/>
</dbReference>